<keyword evidence="3" id="KW-1185">Reference proteome</keyword>
<dbReference type="InterPro" id="IPR021241">
    <property type="entry name" value="CsiV"/>
</dbReference>
<dbReference type="eggNOG" id="ENOG5032UIH">
    <property type="taxonomic scope" value="Bacteria"/>
</dbReference>
<dbReference type="STRING" id="493475.GARC_0220"/>
<sequence length="529" mass="59846">MTDNMTTHPLKQLVKGTFSVKLALSALLSISVLAQPANAVEQEWWFDVEVILFERNLEAANISEKFKQSRLEQPSSDVLDLLTPYIKPDVSYLRAGLTYCRASKQHAIKTQYEHDFAFPLPAPDTNIPLSMNQKQQIQGLADSSNKVSEENFQYEVATSDIFSHSNDKELNQTVDSEEVNPSNLELTTKTNLARPPIEVEFIEWQVPSEFPCAYAEQIDPSFASISALQNSASSIQSANHIERVPEIINGTLWHQKRSASLLPSSNMNMNDLYEKIKKQRNISPILHINWRQQVKFGLKNSQTIRLFAGKNYANQFDANGLPLIKDTDDLFANLDPSSHEVYIPEQELALLSTEQQQALTQQINGTGSKDVTDDLFARIEAALADDSPINFEQSNLETEQQTIKTAPAILKELWQIDGGITVYLRKIGRVPYLHIDSNLDFRQPIFDPKKAQPVADSANNSSDQGAIAYNQLQQPSSLQPNFLQSANFNQLRRVISKQVHYFDHPLFGMIVKINRYRWPNEEAQPETDN</sequence>
<gene>
    <name evidence="2" type="ORF">GARC_0220</name>
</gene>
<evidence type="ECO:0000256" key="1">
    <source>
        <dbReference type="SAM" id="SignalP"/>
    </source>
</evidence>
<proteinExistence type="predicted"/>
<name>K6YGB2_9ALTE</name>
<feature type="chain" id="PRO_5003900043" description="Peptidoglycan-binding LysM" evidence="1">
    <location>
        <begin position="35"/>
        <end position="529"/>
    </location>
</feature>
<dbReference type="RefSeq" id="WP_007615790.1">
    <property type="nucleotide sequence ID" value="NZ_BAEO01000005.1"/>
</dbReference>
<evidence type="ECO:0000313" key="2">
    <source>
        <dbReference type="EMBL" id="GAC17202.1"/>
    </source>
</evidence>
<evidence type="ECO:0008006" key="4">
    <source>
        <dbReference type="Google" id="ProtNLM"/>
    </source>
</evidence>
<evidence type="ECO:0000313" key="3">
    <source>
        <dbReference type="Proteomes" id="UP000006327"/>
    </source>
</evidence>
<comment type="caution">
    <text evidence="2">The sequence shown here is derived from an EMBL/GenBank/DDBJ whole genome shotgun (WGS) entry which is preliminary data.</text>
</comment>
<reference evidence="2 3" key="1">
    <citation type="journal article" date="2017" name="Antonie Van Leeuwenhoek">
        <title>Rhizobium rhizosphaerae sp. nov., a novel species isolated from rice rhizosphere.</title>
        <authorList>
            <person name="Zhao J.J."/>
            <person name="Zhang J."/>
            <person name="Zhang R.J."/>
            <person name="Zhang C.W."/>
            <person name="Yin H.Q."/>
            <person name="Zhang X.X."/>
        </authorList>
    </citation>
    <scope>NUCLEOTIDE SEQUENCE [LARGE SCALE GENOMIC DNA]</scope>
    <source>
        <strain evidence="2 3">BSs20135</strain>
    </source>
</reference>
<keyword evidence="1" id="KW-0732">Signal</keyword>
<accession>K6YGB2</accession>
<dbReference type="EMBL" id="BAEO01000005">
    <property type="protein sequence ID" value="GAC17202.1"/>
    <property type="molecule type" value="Genomic_DNA"/>
</dbReference>
<dbReference type="Pfam" id="PF10972">
    <property type="entry name" value="CsiV"/>
    <property type="match status" value="1"/>
</dbReference>
<protein>
    <recommendedName>
        <fullName evidence="4">Peptidoglycan-binding LysM</fullName>
    </recommendedName>
</protein>
<organism evidence="2 3">
    <name type="scientific">Paraglaciecola arctica BSs20135</name>
    <dbReference type="NCBI Taxonomy" id="493475"/>
    <lineage>
        <taxon>Bacteria</taxon>
        <taxon>Pseudomonadati</taxon>
        <taxon>Pseudomonadota</taxon>
        <taxon>Gammaproteobacteria</taxon>
        <taxon>Alteromonadales</taxon>
        <taxon>Alteromonadaceae</taxon>
        <taxon>Paraglaciecola</taxon>
    </lineage>
</organism>
<dbReference type="Proteomes" id="UP000006327">
    <property type="component" value="Unassembled WGS sequence"/>
</dbReference>
<dbReference type="AlphaFoldDB" id="K6YGB2"/>
<dbReference type="OrthoDB" id="5566524at2"/>
<feature type="signal peptide" evidence="1">
    <location>
        <begin position="1"/>
        <end position="34"/>
    </location>
</feature>